<accession>A0A415EPD3</accession>
<proteinExistence type="predicted"/>
<evidence type="ECO:0000313" key="1">
    <source>
        <dbReference type="EMBL" id="RHK05225.1"/>
    </source>
</evidence>
<organism evidence="1 2">
    <name type="scientific">Enterococcus casseliflavus</name>
    <name type="common">Enterococcus flavescens</name>
    <dbReference type="NCBI Taxonomy" id="37734"/>
    <lineage>
        <taxon>Bacteria</taxon>
        <taxon>Bacillati</taxon>
        <taxon>Bacillota</taxon>
        <taxon>Bacilli</taxon>
        <taxon>Lactobacillales</taxon>
        <taxon>Enterococcaceae</taxon>
        <taxon>Enterococcus</taxon>
    </lineage>
</organism>
<protein>
    <submittedName>
        <fullName evidence="1">Uncharacterized protein</fullName>
    </submittedName>
</protein>
<sequence length="120" mass="14091">MHQSRNYIEYIINIHSSNIVVEVLLFRILATVKNDKKTTVDFSRETVIFLLIKPCRLLKRCERGVVSTTPLYMERVTRNCCFLNLSFGIENKNLLKHLMIKPWFDHEVLLVNKAEIANNL</sequence>
<dbReference type="AlphaFoldDB" id="A0A415EPD3"/>
<name>A0A415EPD3_ENTCA</name>
<dbReference type="EMBL" id="QRMZ01000022">
    <property type="protein sequence ID" value="RHK05225.1"/>
    <property type="molecule type" value="Genomic_DNA"/>
</dbReference>
<evidence type="ECO:0000313" key="2">
    <source>
        <dbReference type="Proteomes" id="UP000286288"/>
    </source>
</evidence>
<dbReference type="Proteomes" id="UP000286288">
    <property type="component" value="Unassembled WGS sequence"/>
</dbReference>
<reference evidence="1 2" key="1">
    <citation type="submission" date="2018-08" db="EMBL/GenBank/DDBJ databases">
        <title>A genome reference for cultivated species of the human gut microbiota.</title>
        <authorList>
            <person name="Zou Y."/>
            <person name="Xue W."/>
            <person name="Luo G."/>
        </authorList>
    </citation>
    <scope>NUCLEOTIDE SEQUENCE [LARGE SCALE GENOMIC DNA]</scope>
    <source>
        <strain evidence="1 2">AF48-16</strain>
    </source>
</reference>
<gene>
    <name evidence="1" type="ORF">DW084_14555</name>
</gene>
<comment type="caution">
    <text evidence="1">The sequence shown here is derived from an EMBL/GenBank/DDBJ whole genome shotgun (WGS) entry which is preliminary data.</text>
</comment>